<dbReference type="RefSeq" id="WP_152870545.1">
    <property type="nucleotide sequence ID" value="NZ_VMNX01000413.1"/>
</dbReference>
<evidence type="ECO:0000313" key="3">
    <source>
        <dbReference type="Proteomes" id="UP000373149"/>
    </source>
</evidence>
<feature type="transmembrane region" description="Helical" evidence="1">
    <location>
        <begin position="23"/>
        <end position="53"/>
    </location>
</feature>
<keyword evidence="1" id="KW-0812">Transmembrane</keyword>
<keyword evidence="1" id="KW-1133">Transmembrane helix</keyword>
<feature type="transmembrane region" description="Helical" evidence="1">
    <location>
        <begin position="299"/>
        <end position="320"/>
    </location>
</feature>
<gene>
    <name evidence="2" type="ORF">FPZ41_45065</name>
</gene>
<proteinExistence type="predicted"/>
<feature type="transmembrane region" description="Helical" evidence="1">
    <location>
        <begin position="94"/>
        <end position="116"/>
    </location>
</feature>
<dbReference type="EMBL" id="VMNX01000413">
    <property type="protein sequence ID" value="MPY55331.1"/>
    <property type="molecule type" value="Genomic_DNA"/>
</dbReference>
<comment type="caution">
    <text evidence="2">The sequence shown here is derived from an EMBL/GenBank/DDBJ whole genome shotgun (WGS) entry which is preliminary data.</text>
</comment>
<evidence type="ECO:0000256" key="1">
    <source>
        <dbReference type="SAM" id="Phobius"/>
    </source>
</evidence>
<dbReference type="Proteomes" id="UP000373149">
    <property type="component" value="Unassembled WGS sequence"/>
</dbReference>
<accession>A0A5N8X7B3</accession>
<name>A0A5N8X7B3_9ACTN</name>
<reference evidence="2 3" key="1">
    <citation type="submission" date="2019-09" db="EMBL/GenBank/DDBJ databases">
        <authorList>
            <person name="Duangmal K."/>
            <person name="Teo W.F.A."/>
            <person name="Lipun K."/>
        </authorList>
    </citation>
    <scope>NUCLEOTIDE SEQUENCE [LARGE SCALE GENOMIC DNA]</scope>
    <source>
        <strain evidence="2 3">K1PN6</strain>
    </source>
</reference>
<feature type="transmembrane region" description="Helical" evidence="1">
    <location>
        <begin position="137"/>
        <end position="159"/>
    </location>
</feature>
<protein>
    <submittedName>
        <fullName evidence="2">ABC transporter permease</fullName>
    </submittedName>
</protein>
<evidence type="ECO:0000313" key="2">
    <source>
        <dbReference type="EMBL" id="MPY55331.1"/>
    </source>
</evidence>
<dbReference type="AlphaFoldDB" id="A0A5N8X7B3"/>
<feature type="transmembrane region" description="Helical" evidence="1">
    <location>
        <begin position="216"/>
        <end position="237"/>
    </location>
</feature>
<keyword evidence="3" id="KW-1185">Reference proteome</keyword>
<sequence length="333" mass="35885">MTAMTTAPAEAPTLRRSLRPRGLVWTMLCLHRAALLFWALLAAVAAGTLLWAWGPGTKGVWTEYRTMRCAFPGENLSCDYTGDAYMALDLATSLGGGIITIVPFLVAAWASGALIARELETGTAELAWTQSVSPTRWLAAKLAVPAALLASGTALLMLLHRLMWPSDRELLRWLSRQWYDDVAFRGNGPVAVAYALLGLAVGVLVGLLVRRSLPALGISLVCLLAVHFALGMLRPYLWPSVTLTKTDQYSISGGMPVDDGAITPLGNRVPNPCGGEGPDCLTQHHIVGFYFDYHPSSHFWPLQLVETGIVLSLAALAVLASFRLLNRHLGDAA</sequence>
<keyword evidence="1" id="KW-0472">Membrane</keyword>
<organism evidence="2 3">
    <name type="scientific">Streptomyces acidicola</name>
    <dbReference type="NCBI Taxonomy" id="2596892"/>
    <lineage>
        <taxon>Bacteria</taxon>
        <taxon>Bacillati</taxon>
        <taxon>Actinomycetota</taxon>
        <taxon>Actinomycetes</taxon>
        <taxon>Kitasatosporales</taxon>
        <taxon>Streptomycetaceae</taxon>
        <taxon>Streptomyces</taxon>
    </lineage>
</organism>
<feature type="transmembrane region" description="Helical" evidence="1">
    <location>
        <begin position="191"/>
        <end position="209"/>
    </location>
</feature>